<feature type="compositionally biased region" description="Basic and acidic residues" evidence="1">
    <location>
        <begin position="1254"/>
        <end position="1278"/>
    </location>
</feature>
<dbReference type="Proteomes" id="UP000184485">
    <property type="component" value="Unassembled WGS sequence"/>
</dbReference>
<dbReference type="GO" id="GO:0005886">
    <property type="term" value="C:plasma membrane"/>
    <property type="evidence" value="ECO:0007669"/>
    <property type="project" value="TreeGrafter"/>
</dbReference>
<evidence type="ECO:0000313" key="4">
    <source>
        <dbReference type="Proteomes" id="UP000184485"/>
    </source>
</evidence>
<evidence type="ECO:0000259" key="2">
    <source>
        <dbReference type="Pfam" id="PF05170"/>
    </source>
</evidence>
<dbReference type="PANTHER" id="PTHR30441">
    <property type="entry name" value="DUF748 DOMAIN-CONTAINING PROTEIN"/>
    <property type="match status" value="1"/>
</dbReference>
<accession>A0A1M5A1S8</accession>
<protein>
    <submittedName>
        <fullName evidence="3">AsmA family protein</fullName>
    </submittedName>
</protein>
<feature type="compositionally biased region" description="Basic and acidic residues" evidence="1">
    <location>
        <begin position="1219"/>
        <end position="1235"/>
    </location>
</feature>
<dbReference type="STRING" id="1122133.SAMN02745157_1978"/>
<feature type="region of interest" description="Disordered" evidence="1">
    <location>
        <begin position="1166"/>
        <end position="1187"/>
    </location>
</feature>
<evidence type="ECO:0000313" key="3">
    <source>
        <dbReference type="EMBL" id="SHF23886.1"/>
    </source>
</evidence>
<name>A0A1M5A1S8_9HYPH</name>
<proteinExistence type="predicted"/>
<dbReference type="InterPro" id="IPR017023">
    <property type="entry name" value="UCP034039"/>
</dbReference>
<dbReference type="InterPro" id="IPR052894">
    <property type="entry name" value="AsmA-related"/>
</dbReference>
<sequence>MLFAALVVPLFVDWNSYRSSFERQAATIFGQPVHVGGTVSATVLPMPSLVFTDVRVGGTAEQPMLRADRFAMRIELIPLITGDVKVAEMQIDRPELAVTVDDDGKVDWLQRSAASASLNPDAVSLQHVTLRNGSISYLDSRSGRVVAFDHIDATVDARSLLGPWKIDGRLENEGRASAVHIASGRREADGSLRVKLDVVPADLPVTLSAEGLVNEDAKGLGWSGTFNLAEVVAPVQGEAKPQPGWRAAGGFELRPDLLRLPELTLADGPDDRPFSLTGAATIALGEDMRFDAVLKSRQVDLDRSIGKGPNEPVDVNAAGGALVAALATLPRPPIPGRIGFDVPGIVVGGSVVQNLQFDAATDGKGWRIEELAADLPGRTRLSADGTVETAPKVRFVGGVRVASEQPSIFAAWWRGGPAGTRLPLQPFDMSGQVDIAPEQIRITGMSARMQGSNIRGALDWQRDSAGQRALTIDVKADRFDYDQAASLTELFAGRSVTAQGGLADSFRVKLAAGTFIAGDTTLSDVSADGGYAGGVLTATRFSVGDLAGAALQASGRLADLDTTPSGQVSASIDASDLRGVADVVERILPGSGFAAWLGAAAPALHDAKLSAVANAEAVDGITNANLTLNGSAGGSAIDVALGLSGSPADWHDGSFKLSAAIENPDAGAALRQFGFAAEPVETPGMLRLTIEGGGALSNGVPLNLKGEVAGLGYAVLGNLSVDESRTPHFAGKATLAGADAGPFVGLLTGPVPGLASPSPIDVAATLDIAPGRLALAFDKATLGQAAASGSLTFARTGARWGLDGDLSLDQLDLALAAGLGFGIAPEGGDGGWSDVPFGRPVLPGIDGAVDIKAARLDLADGLSVANAIVSARLAGGRTDYALSAGDFAGGTATGALSIDNQDGSATVSGQFEIKDAALGSLTWQQDGKPVLTAPLDISGQFEGSGRSLAGVVATLSGGGSLHAGAGTVAGLDPRAFGATIAAAENGRDLDEAGLRKVFASFLDAGPLTFSSVDGAFSIVAGTVRAQNLDIASDEARVAGGATIELNQSALASQWTLTATSGAETTTGAFPQVGISFSGPLAAPERSLDVTPLLSFLQLRAFEREVQRIEKLQAEILEKEKLGRLVRVGRDEDRRKAEAAERAAEAEAAKAEAERKAAEQAAAAAEADRLAKAEAERQAAAEAQRQADAKAAAEAETAAAAQQRAAQAAAEAEAANKVAAEAKARADDAAKRKAEADAAVGATSQAAKDAGADADAAKKRAEAERKADADAIERARKLLETVPQHLQLPQDSGAN</sequence>
<evidence type="ECO:0000256" key="1">
    <source>
        <dbReference type="SAM" id="MobiDB-lite"/>
    </source>
</evidence>
<feature type="domain" description="AsmA" evidence="2">
    <location>
        <begin position="4"/>
        <end position="153"/>
    </location>
</feature>
<gene>
    <name evidence="3" type="ORF">SAMN02745157_1978</name>
</gene>
<dbReference type="Pfam" id="PF05170">
    <property type="entry name" value="AsmA"/>
    <property type="match status" value="1"/>
</dbReference>
<dbReference type="GO" id="GO:0090313">
    <property type="term" value="P:regulation of protein targeting to membrane"/>
    <property type="evidence" value="ECO:0007669"/>
    <property type="project" value="TreeGrafter"/>
</dbReference>
<feature type="region of interest" description="Disordered" evidence="1">
    <location>
        <begin position="1208"/>
        <end position="1294"/>
    </location>
</feature>
<feature type="compositionally biased region" description="Low complexity" evidence="1">
    <location>
        <begin position="1208"/>
        <end position="1218"/>
    </location>
</feature>
<dbReference type="InterPro" id="IPR007844">
    <property type="entry name" value="AsmA"/>
</dbReference>
<dbReference type="EMBL" id="FQUP01000001">
    <property type="protein sequence ID" value="SHF23886.1"/>
    <property type="molecule type" value="Genomic_DNA"/>
</dbReference>
<reference evidence="3 4" key="1">
    <citation type="submission" date="2016-11" db="EMBL/GenBank/DDBJ databases">
        <authorList>
            <person name="Jaros S."/>
            <person name="Januszkiewicz K."/>
            <person name="Wedrychowicz H."/>
        </authorList>
    </citation>
    <scope>NUCLEOTIDE SEQUENCE [LARGE SCALE GENOMIC DNA]</scope>
    <source>
        <strain evidence="3 4">DSM 19436</strain>
    </source>
</reference>
<dbReference type="PIRSF" id="PIRSF034039">
    <property type="entry name" value="UCP034039"/>
    <property type="match status" value="1"/>
</dbReference>
<dbReference type="PANTHER" id="PTHR30441:SF4">
    <property type="entry name" value="PROTEIN ASMA"/>
    <property type="match status" value="1"/>
</dbReference>
<keyword evidence="4" id="KW-1185">Reference proteome</keyword>
<organism evidence="3 4">
    <name type="scientific">Kaistia soli DSM 19436</name>
    <dbReference type="NCBI Taxonomy" id="1122133"/>
    <lineage>
        <taxon>Bacteria</taxon>
        <taxon>Pseudomonadati</taxon>
        <taxon>Pseudomonadota</taxon>
        <taxon>Alphaproteobacteria</taxon>
        <taxon>Hyphomicrobiales</taxon>
        <taxon>Kaistiaceae</taxon>
        <taxon>Kaistia</taxon>
    </lineage>
</organism>